<dbReference type="InterPro" id="IPR050375">
    <property type="entry name" value="MFS_TsgA-like"/>
</dbReference>
<evidence type="ECO:0000313" key="8">
    <source>
        <dbReference type="Proteomes" id="UP000000343"/>
    </source>
</evidence>
<feature type="transmembrane region" description="Helical" evidence="6">
    <location>
        <begin position="383"/>
        <end position="403"/>
    </location>
</feature>
<dbReference type="EMBL" id="CP002480">
    <property type="protein sequence ID" value="ADW69738.1"/>
    <property type="molecule type" value="Genomic_DNA"/>
</dbReference>
<feature type="transmembrane region" description="Helical" evidence="6">
    <location>
        <begin position="409"/>
        <end position="429"/>
    </location>
</feature>
<dbReference type="GO" id="GO:0005886">
    <property type="term" value="C:plasma membrane"/>
    <property type="evidence" value="ECO:0007669"/>
    <property type="project" value="UniProtKB-SubCell"/>
</dbReference>
<feature type="transmembrane region" description="Helical" evidence="6">
    <location>
        <begin position="325"/>
        <end position="343"/>
    </location>
</feature>
<evidence type="ECO:0000256" key="3">
    <source>
        <dbReference type="ARBA" id="ARBA00022692"/>
    </source>
</evidence>
<proteinExistence type="predicted"/>
<dbReference type="Proteomes" id="UP000000343">
    <property type="component" value="Chromosome"/>
</dbReference>
<feature type="transmembrane region" description="Helical" evidence="6">
    <location>
        <begin position="118"/>
        <end position="135"/>
    </location>
</feature>
<dbReference type="RefSeq" id="WP_013581053.1">
    <property type="nucleotide sequence ID" value="NC_015064.1"/>
</dbReference>
<evidence type="ECO:0000313" key="7">
    <source>
        <dbReference type="EMBL" id="ADW69738.1"/>
    </source>
</evidence>
<dbReference type="CDD" id="cd17394">
    <property type="entry name" value="MFS_FucP_like"/>
    <property type="match status" value="1"/>
</dbReference>
<dbReference type="SUPFAM" id="SSF103473">
    <property type="entry name" value="MFS general substrate transporter"/>
    <property type="match status" value="1"/>
</dbReference>
<keyword evidence="2" id="KW-1003">Cell membrane</keyword>
<comment type="subcellular location">
    <subcellularLocation>
        <location evidence="1">Cell inner membrane</location>
        <topology evidence="1">Multi-pass membrane protein</topology>
    </subcellularLocation>
</comment>
<dbReference type="PANTHER" id="PTHR43702">
    <property type="entry name" value="L-FUCOSE-PROTON SYMPORTER"/>
    <property type="match status" value="1"/>
</dbReference>
<name>E8WX96_GRATM</name>
<feature type="transmembrane region" description="Helical" evidence="6">
    <location>
        <begin position="93"/>
        <end position="112"/>
    </location>
</feature>
<feature type="transmembrane region" description="Helical" evidence="6">
    <location>
        <begin position="349"/>
        <end position="371"/>
    </location>
</feature>
<dbReference type="Gene3D" id="1.20.1250.20">
    <property type="entry name" value="MFS general substrate transporter like domains"/>
    <property type="match status" value="2"/>
</dbReference>
<evidence type="ECO:0000256" key="1">
    <source>
        <dbReference type="ARBA" id="ARBA00004429"/>
    </source>
</evidence>
<dbReference type="GO" id="GO:0015535">
    <property type="term" value="F:fucose:proton symporter activity"/>
    <property type="evidence" value="ECO:0007669"/>
    <property type="project" value="InterPro"/>
</dbReference>
<dbReference type="Pfam" id="PF07690">
    <property type="entry name" value="MFS_1"/>
    <property type="match status" value="1"/>
</dbReference>
<feature type="transmembrane region" description="Helical" evidence="6">
    <location>
        <begin position="25"/>
        <end position="42"/>
    </location>
</feature>
<dbReference type="eggNOG" id="COG0738">
    <property type="taxonomic scope" value="Bacteria"/>
</dbReference>
<gene>
    <name evidence="7" type="ordered locus">AciX9_2714</name>
</gene>
<dbReference type="STRING" id="1198114.AciX9_2714"/>
<dbReference type="PaxDb" id="1198114-AciX9_2714"/>
<dbReference type="NCBIfam" id="TIGR00885">
    <property type="entry name" value="fucP"/>
    <property type="match status" value="1"/>
</dbReference>
<dbReference type="AlphaFoldDB" id="E8WX96"/>
<keyword evidence="5 6" id="KW-0472">Membrane</keyword>
<sequence length="451" mass="49545">MHLSPSTAPRTVRPGEELPLFDRRYAVPFFMVTALFFLWAMPNNLNDVLIRQFMKSFQISRLQAGLVQSAFYFGYFCISLPAALVLRRFGYRIGLVTGLLLYAIGCLLFWPAAQANSYNFFLFALFVIAAGLAFLETGAGSFITQLGDPATSERRLNLAQAFNPPGTIAGALIGTVFIFSGVEPGPADVQTMKSAGTYASFLHSETLRVITPYLVLGTVVFLFALALFRVKFPSPTLSQEQFPHEPRGPVTSLFRIPHFVSAVVAQFFYVGAQVGTWSFLIQYVLDYTHQPEKIAGYFLSGTLLLFALGRFVATALMKYVRPNRLMGFLALVNVLLLTVAIGFPGWIGLWALMLTSLCMSLMYPTIFALGLKQLGPDTTLGASVLVMSIVGGAVVTPAVGFVAERMHSTAWGFVVPLVSYLVVAWFAFIGSRVRITPAEIRREEALRVSSI</sequence>
<feature type="transmembrane region" description="Helical" evidence="6">
    <location>
        <begin position="294"/>
        <end position="313"/>
    </location>
</feature>
<feature type="transmembrane region" description="Helical" evidence="6">
    <location>
        <begin position="156"/>
        <end position="179"/>
    </location>
</feature>
<feature type="transmembrane region" description="Helical" evidence="6">
    <location>
        <begin position="210"/>
        <end position="232"/>
    </location>
</feature>
<reference evidence="8" key="1">
    <citation type="submission" date="2011-01" db="EMBL/GenBank/DDBJ databases">
        <title>Complete sequence of chromosome of Acidobacterium sp. MP5ACTX9.</title>
        <authorList>
            <consortium name="US DOE Joint Genome Institute"/>
            <person name="Lucas S."/>
            <person name="Copeland A."/>
            <person name="Lapidus A."/>
            <person name="Cheng J.-F."/>
            <person name="Goodwin L."/>
            <person name="Pitluck S."/>
            <person name="Teshima H."/>
            <person name="Detter J.C."/>
            <person name="Han C."/>
            <person name="Tapia R."/>
            <person name="Land M."/>
            <person name="Hauser L."/>
            <person name="Kyrpides N."/>
            <person name="Ivanova N."/>
            <person name="Ovchinnikova G."/>
            <person name="Pagani I."/>
            <person name="Rawat S.R."/>
            <person name="Mannisto M."/>
            <person name="Haggblom M.M."/>
            <person name="Woyke T."/>
        </authorList>
    </citation>
    <scope>NUCLEOTIDE SEQUENCE [LARGE SCALE GENOMIC DNA]</scope>
    <source>
        <strain evidence="8">MP5ACTX9</strain>
    </source>
</reference>
<dbReference type="InterPro" id="IPR005275">
    <property type="entry name" value="Lfuc_symporter_FucP"/>
</dbReference>
<evidence type="ECO:0000256" key="6">
    <source>
        <dbReference type="SAM" id="Phobius"/>
    </source>
</evidence>
<protein>
    <submittedName>
        <fullName evidence="7">L-fucose transporter</fullName>
    </submittedName>
</protein>
<dbReference type="PANTHER" id="PTHR43702:SF11">
    <property type="entry name" value="L-FUCOSE-PROTON SYMPORTER"/>
    <property type="match status" value="1"/>
</dbReference>
<keyword evidence="8" id="KW-1185">Reference proteome</keyword>
<evidence type="ECO:0000256" key="4">
    <source>
        <dbReference type="ARBA" id="ARBA00022989"/>
    </source>
</evidence>
<feature type="transmembrane region" description="Helical" evidence="6">
    <location>
        <begin position="62"/>
        <end position="86"/>
    </location>
</feature>
<keyword evidence="4 6" id="KW-1133">Transmembrane helix</keyword>
<organism evidence="8">
    <name type="scientific">Granulicella tundricola (strain ATCC BAA-1859 / DSM 23138 / MP5ACTX9)</name>
    <dbReference type="NCBI Taxonomy" id="1198114"/>
    <lineage>
        <taxon>Bacteria</taxon>
        <taxon>Pseudomonadati</taxon>
        <taxon>Acidobacteriota</taxon>
        <taxon>Terriglobia</taxon>
        <taxon>Terriglobales</taxon>
        <taxon>Acidobacteriaceae</taxon>
        <taxon>Granulicella</taxon>
    </lineage>
</organism>
<feature type="transmembrane region" description="Helical" evidence="6">
    <location>
        <begin position="253"/>
        <end position="274"/>
    </location>
</feature>
<evidence type="ECO:0000256" key="5">
    <source>
        <dbReference type="ARBA" id="ARBA00023136"/>
    </source>
</evidence>
<evidence type="ECO:0000256" key="2">
    <source>
        <dbReference type="ARBA" id="ARBA00022475"/>
    </source>
</evidence>
<dbReference type="KEGG" id="acm:AciX9_2714"/>
<dbReference type="InterPro" id="IPR036259">
    <property type="entry name" value="MFS_trans_sf"/>
</dbReference>
<keyword evidence="3 6" id="KW-0812">Transmembrane</keyword>
<accession>E8WX96</accession>
<dbReference type="HOGENOM" id="CLU_028452_0_1_0"/>
<dbReference type="InterPro" id="IPR011701">
    <property type="entry name" value="MFS"/>
</dbReference>